<dbReference type="EMBL" id="AP014861">
    <property type="protein sequence ID" value="BAX57018.1"/>
    <property type="molecule type" value="Genomic_DNA"/>
</dbReference>
<geneLocation type="plasmid" evidence="2">
    <name>pVPE61b</name>
</geneLocation>
<dbReference type="EMBL" id="AP014859">
    <property type="protein sequence ID" value="BAX56756.1"/>
    <property type="molecule type" value="Genomic_DNA"/>
</dbReference>
<evidence type="ECO:0000313" key="2">
    <source>
        <dbReference type="EMBL" id="BAX57018.1"/>
    </source>
</evidence>
<organism evidence="2">
    <name type="scientific">Vibrio parahaemolyticus</name>
    <dbReference type="NCBI Taxonomy" id="670"/>
    <lineage>
        <taxon>Bacteria</taxon>
        <taxon>Pseudomonadati</taxon>
        <taxon>Pseudomonadota</taxon>
        <taxon>Gammaproteobacteria</taxon>
        <taxon>Vibrionales</taxon>
        <taxon>Vibrionaceae</taxon>
        <taxon>Vibrio</taxon>
    </lineage>
</organism>
<dbReference type="AlphaFoldDB" id="A0A1Y1BF86"/>
<geneLocation type="plasmid" evidence="1">
    <name>pVP2HP</name>
</geneLocation>
<evidence type="ECO:0000313" key="4">
    <source>
        <dbReference type="Proteomes" id="UP000555836"/>
    </source>
</evidence>
<dbReference type="Proteomes" id="UP000555836">
    <property type="component" value="Unassembled WGS sequence"/>
</dbReference>
<evidence type="ECO:0000313" key="1">
    <source>
        <dbReference type="EMBL" id="BAX56756.1"/>
    </source>
</evidence>
<reference evidence="3 4" key="2">
    <citation type="submission" date="2020-04" db="EMBL/GenBank/DDBJ databases">
        <title>Whole-genome sequencing of Vibrio spp. from China reveals different genetic environments of blaCTX-M-14 among diverse lineages.</title>
        <authorList>
            <person name="Zheng Z."/>
            <person name="Ye L."/>
            <person name="Chen S."/>
        </authorList>
    </citation>
    <scope>NUCLEOTIDE SEQUENCE [LARGE SCALE GENOMIC DNA]</scope>
    <source>
        <strain evidence="3 4">Vb0574</strain>
    </source>
</reference>
<protein>
    <submittedName>
        <fullName evidence="2">Uncharacterized protein</fullName>
    </submittedName>
</protein>
<evidence type="ECO:0000313" key="3">
    <source>
        <dbReference type="EMBL" id="NMU24540.1"/>
    </source>
</evidence>
<accession>A0A1Y1BF86</accession>
<keyword evidence="2" id="KW-0614">Plasmid</keyword>
<dbReference type="RefSeq" id="WP_017449264.1">
    <property type="nucleotide sequence ID" value="NZ_CANUID010000015.1"/>
</dbReference>
<reference evidence="2" key="1">
    <citation type="journal article" date="2017" name="Infect. Genet. Evol.">
        <title>Plasmid dynamics in Vibrio parahaemolyticus strains related to shrimp Acute Hepatopancreatic Necrosis Syndrome (AHPNS).</title>
        <authorList>
            <person name="Theethakaew C."/>
            <person name="Nakamura S."/>
            <person name="Motooka D."/>
            <person name="Matsuda S."/>
            <person name="Kodama T."/>
            <person name="Chonsin K."/>
            <person name="Suthienkul O."/>
            <person name="Iida T."/>
        </authorList>
    </citation>
    <scope>NUCLEOTIDE SEQUENCE</scope>
    <source>
        <strain evidence="2">VPE61</strain>
        <plasmid evidence="1">pVP2HP</plasmid>
        <plasmid evidence="2">pVPE61b</plasmid>
    </source>
</reference>
<proteinExistence type="predicted"/>
<gene>
    <name evidence="3" type="ORF">HKB21_02770</name>
</gene>
<sequence>MITMTIKSKTKHPLVMVEAEFSSGTVYVRCILSQTPRLLEQYKKDKQFKRAAIHTLH</sequence>
<name>A0A1Y1BF86_VIBPH</name>
<dbReference type="EMBL" id="JABCLD010000333">
    <property type="protein sequence ID" value="NMU24540.1"/>
    <property type="molecule type" value="Genomic_DNA"/>
</dbReference>